<evidence type="ECO:0000313" key="1">
    <source>
        <dbReference type="EMBL" id="BCK79512.1"/>
    </source>
</evidence>
<sequence length="404" mass="43793">MRSTPIFKILSLAVLVAVVTLLGIEGYRYFHRSVSVSVAYTGQVTDSLSVTGWVVRQETPLPDTSGTLLRQVQEGEKVHAGQAVAMAYASKSALEVVSRLEDTELKLQQLQFARSSFLDSDAALKVDSDISDSILRLHIATADGDYATATQEMSAMKTAVLKRSYSYESLEQIDQAIAQTRSDISSLQNQLSGATSVKTAVAGVYSGSTDGSEETLTPDFLTDVTPARLDALSTGSAVKSAGKIITDNTWYFAANIPAQQARELQVGQEVTLRLSKGLQQDTPAYVQSISAEEDGHVAVVLSCTRYISQVTLLRHQQGEILLREYKGLRVPSAALRMDEDGSLQLFCRLGAYVYSKPVDLVYRGDGFCLVRSAQGAADERILRQGDLVISTARALTDGMIFPDN</sequence>
<keyword evidence="1" id="KW-0614">Plasmid</keyword>
<protein>
    <recommendedName>
        <fullName evidence="3">HlyD family secretion protein</fullName>
    </recommendedName>
</protein>
<organism evidence="1 2">
    <name type="scientific">Vescimonas fastidiosa</name>
    <dbReference type="NCBI Taxonomy" id="2714353"/>
    <lineage>
        <taxon>Bacteria</taxon>
        <taxon>Bacillati</taxon>
        <taxon>Bacillota</taxon>
        <taxon>Clostridia</taxon>
        <taxon>Eubacteriales</taxon>
        <taxon>Oscillospiraceae</taxon>
        <taxon>Vescimonas</taxon>
    </lineage>
</organism>
<name>A0A810PZQ7_9FIRM</name>
<gene>
    <name evidence="1" type="ORF">MM35RIKEN_17040</name>
</gene>
<dbReference type="AlphaFoldDB" id="A0A810PZQ7"/>
<dbReference type="KEGG" id="vfa:MM35RIKEN_17040"/>
<reference evidence="1" key="1">
    <citation type="submission" date="2020-09" db="EMBL/GenBank/DDBJ databases">
        <title>New species isolated from human feces.</title>
        <authorList>
            <person name="Kitahara M."/>
            <person name="Shigeno Y."/>
            <person name="Shime M."/>
            <person name="Matsumoto Y."/>
            <person name="Nakamura S."/>
            <person name="Motooka D."/>
            <person name="Fukuoka S."/>
            <person name="Nishikawa H."/>
            <person name="Benno Y."/>
        </authorList>
    </citation>
    <scope>NUCLEOTIDE SEQUENCE</scope>
    <source>
        <strain evidence="1">MM35</strain>
        <plasmid evidence="1">pMM35_01</plasmid>
    </source>
</reference>
<dbReference type="EMBL" id="AP023416">
    <property type="protein sequence ID" value="BCK79512.1"/>
    <property type="molecule type" value="Genomic_DNA"/>
</dbReference>
<dbReference type="Proteomes" id="UP000681343">
    <property type="component" value="Plasmid pMM35_01"/>
</dbReference>
<keyword evidence="2" id="KW-1185">Reference proteome</keyword>
<evidence type="ECO:0000313" key="2">
    <source>
        <dbReference type="Proteomes" id="UP000681343"/>
    </source>
</evidence>
<evidence type="ECO:0008006" key="3">
    <source>
        <dbReference type="Google" id="ProtNLM"/>
    </source>
</evidence>
<accession>A0A810PZQ7</accession>
<proteinExistence type="predicted"/>
<dbReference type="RefSeq" id="WP_212821143.1">
    <property type="nucleotide sequence ID" value="NZ_AP023416.1"/>
</dbReference>
<geneLocation type="plasmid" evidence="1 2">
    <name>pMM35_01</name>
</geneLocation>